<name>A0ABX1VA52_9PLAN</name>
<evidence type="ECO:0008006" key="7">
    <source>
        <dbReference type="Google" id="ProtNLM"/>
    </source>
</evidence>
<dbReference type="PANTHER" id="PTHR33546:SF1">
    <property type="entry name" value="LARGE, MULTIFUNCTIONAL SECRETED PROTEIN"/>
    <property type="match status" value="1"/>
</dbReference>
<keyword evidence="6" id="KW-1185">Reference proteome</keyword>
<dbReference type="Gene3D" id="2.120.10.30">
    <property type="entry name" value="TolB, C-terminal domain"/>
    <property type="match status" value="1"/>
</dbReference>
<proteinExistence type="predicted"/>
<dbReference type="EMBL" id="WTPX01000021">
    <property type="protein sequence ID" value="NNJ24972.1"/>
    <property type="molecule type" value="Genomic_DNA"/>
</dbReference>
<dbReference type="Gene3D" id="3.40.50.1110">
    <property type="entry name" value="SGNH hydrolase"/>
    <property type="match status" value="1"/>
</dbReference>
<feature type="signal peptide" evidence="2">
    <location>
        <begin position="1"/>
        <end position="24"/>
    </location>
</feature>
<dbReference type="InterPro" id="IPR011042">
    <property type="entry name" value="6-blade_b-propeller_TolB-like"/>
</dbReference>
<dbReference type="NCBIfam" id="TIGR02604">
    <property type="entry name" value="Piru_Ver_Nterm"/>
    <property type="match status" value="1"/>
</dbReference>
<dbReference type="PANTHER" id="PTHR33546">
    <property type="entry name" value="LARGE, MULTIFUNCTIONAL SECRETED PROTEIN-RELATED"/>
    <property type="match status" value="1"/>
</dbReference>
<dbReference type="InterPro" id="IPR013428">
    <property type="entry name" value="Membrane-bound_put_N"/>
</dbReference>
<evidence type="ECO:0000259" key="3">
    <source>
        <dbReference type="Pfam" id="PF13472"/>
    </source>
</evidence>
<dbReference type="Pfam" id="PF13646">
    <property type="entry name" value="HEAT_2"/>
    <property type="match status" value="1"/>
</dbReference>
<feature type="region of interest" description="Disordered" evidence="1">
    <location>
        <begin position="308"/>
        <end position="342"/>
    </location>
</feature>
<evidence type="ECO:0000259" key="4">
    <source>
        <dbReference type="Pfam" id="PF23500"/>
    </source>
</evidence>
<feature type="domain" description="SGNH hydrolase-type esterase" evidence="3">
    <location>
        <begin position="39"/>
        <end position="220"/>
    </location>
</feature>
<dbReference type="SUPFAM" id="SSF50952">
    <property type="entry name" value="Soluble quinoprotein glucose dehydrogenase"/>
    <property type="match status" value="1"/>
</dbReference>
<dbReference type="SUPFAM" id="SSF48371">
    <property type="entry name" value="ARM repeat"/>
    <property type="match status" value="1"/>
</dbReference>
<evidence type="ECO:0000256" key="1">
    <source>
        <dbReference type="SAM" id="MobiDB-lite"/>
    </source>
</evidence>
<sequence>MMIRTSPLALLACVLPVSLTSADAAELEPKADDHIALVGNALAEGLQHHNEWEALLHQRFADRELVVRNLAFPGDEPFTRIRTRDFGSPDDHLTHVEADVILYFFGYNESFAGEEGLEDFKSDMTRLVEETKTKNYSGDGAPRIVLVSPIAFEVTGEPHLPTGKAHNQRLEMYTDGLKAVAEATDVGFVDLFRPTLRLFEQSDERLTKNGAYLNAAGYAALAPILQEGLFGEGGPSEPNPAVIAELNDKNFHWWHRYRAVNGYSIWGPRGNAGSDGTYNNRDVMNRELAILDQMSANRDERVWAVASGESVPDEVDDSDTLPFLNPKSNVGGDDDPNRKRGKLGSLEYSSAQVQLETFDLAPGYKVELVASEEQFPELANPVALNFDDKGRLWVAVMPSYPHWKPKTELDDKLLILEDDDGDGKTDRCVTFAGGLHQPTGFEFGMGGVYVAQQPDILFLKDTDGDDHIDVSREFTEGGKDVRVRQISGLGTADSHHGIAAFEWGPGGNLYFQEGTFKMSQVEDPYGLDRLSEAGIWRYNPRTEAVDVHTSFAFANPWGHVFDKWGQEFIGDASPGENYWGTPISGRIEWPQKHPGGSQMNRVVKEMKLDPNRPYPPFFKKRIRPSAGIELISSRHFPEDVQGDYLVTNVIGDRALLHYDMQEDGTGFTATERPMLISGGDGNFRPIDMQFAPDGSLYIVDWHNALIGHLQHNLRDPNRDKSHGRVWRVTYPDRPLVKAPKIDGEPIPALLDLLKAPELRTRYMARRQLAARDSAEVLAAVDVWLNALDPKDENFTHHGLEALWQYQTHQKVNESLLKELLNADDYHARAAAVRVLSFWLDEVDAPLDLLAPRIADEHPRVQAEALRALSYMEGDEALELALGVLESNEDPDTFLNYTLEETLRALE</sequence>
<dbReference type="Proteomes" id="UP000609651">
    <property type="component" value="Unassembled WGS sequence"/>
</dbReference>
<evidence type="ECO:0000313" key="5">
    <source>
        <dbReference type="EMBL" id="NNJ24972.1"/>
    </source>
</evidence>
<dbReference type="Gene3D" id="1.25.10.10">
    <property type="entry name" value="Leucine-rich Repeat Variant"/>
    <property type="match status" value="1"/>
</dbReference>
<gene>
    <name evidence="5" type="ORF">LzC2_10340</name>
</gene>
<accession>A0ABX1VA52</accession>
<reference evidence="5 6" key="1">
    <citation type="journal article" date="2020" name="Syst. Appl. Microbiol.">
        <title>Alienimonas chondri sp. nov., a novel planctomycete isolated from the biofilm of the red alga Chondrus crispus.</title>
        <authorList>
            <person name="Vitorino I."/>
            <person name="Albuquerque L."/>
            <person name="Wiegand S."/>
            <person name="Kallscheuer N."/>
            <person name="da Costa M.S."/>
            <person name="Lobo-da-Cunha A."/>
            <person name="Jogler C."/>
            <person name="Lage O.M."/>
        </authorList>
    </citation>
    <scope>NUCLEOTIDE SEQUENCE [LARGE SCALE GENOMIC DNA]</scope>
    <source>
        <strain evidence="5 6">LzC2</strain>
    </source>
</reference>
<keyword evidence="2" id="KW-0732">Signal</keyword>
<dbReference type="InterPro" id="IPR016024">
    <property type="entry name" value="ARM-type_fold"/>
</dbReference>
<dbReference type="Pfam" id="PF23500">
    <property type="entry name" value="DUF7133"/>
    <property type="match status" value="1"/>
</dbReference>
<dbReference type="InterPro" id="IPR011989">
    <property type="entry name" value="ARM-like"/>
</dbReference>
<evidence type="ECO:0000256" key="2">
    <source>
        <dbReference type="SAM" id="SignalP"/>
    </source>
</evidence>
<evidence type="ECO:0000313" key="6">
    <source>
        <dbReference type="Proteomes" id="UP000609651"/>
    </source>
</evidence>
<dbReference type="SUPFAM" id="SSF52266">
    <property type="entry name" value="SGNH hydrolase"/>
    <property type="match status" value="1"/>
</dbReference>
<dbReference type="InterPro" id="IPR013830">
    <property type="entry name" value="SGNH_hydro"/>
</dbReference>
<feature type="chain" id="PRO_5045539528" description="Azurin" evidence="2">
    <location>
        <begin position="25"/>
        <end position="906"/>
    </location>
</feature>
<dbReference type="InterPro" id="IPR055557">
    <property type="entry name" value="DUF7133"/>
</dbReference>
<dbReference type="InterPro" id="IPR036514">
    <property type="entry name" value="SGNH_hydro_sf"/>
</dbReference>
<feature type="domain" description="DUF7133" evidence="4">
    <location>
        <begin position="353"/>
        <end position="730"/>
    </location>
</feature>
<protein>
    <recommendedName>
        <fullName evidence="7">Azurin</fullName>
    </recommendedName>
</protein>
<comment type="caution">
    <text evidence="5">The sequence shown here is derived from an EMBL/GenBank/DDBJ whole genome shotgun (WGS) entry which is preliminary data.</text>
</comment>
<dbReference type="CDD" id="cd01834">
    <property type="entry name" value="SGNH_hydrolase_like_2"/>
    <property type="match status" value="1"/>
</dbReference>
<organism evidence="5 6">
    <name type="scientific">Alienimonas chondri</name>
    <dbReference type="NCBI Taxonomy" id="2681879"/>
    <lineage>
        <taxon>Bacteria</taxon>
        <taxon>Pseudomonadati</taxon>
        <taxon>Planctomycetota</taxon>
        <taxon>Planctomycetia</taxon>
        <taxon>Planctomycetales</taxon>
        <taxon>Planctomycetaceae</taxon>
        <taxon>Alienimonas</taxon>
    </lineage>
</organism>
<dbReference type="Pfam" id="PF13472">
    <property type="entry name" value="Lipase_GDSL_2"/>
    <property type="match status" value="1"/>
</dbReference>
<dbReference type="InterPro" id="IPR011041">
    <property type="entry name" value="Quinoprot_gluc/sorb_DH_b-prop"/>
</dbReference>